<evidence type="ECO:0000313" key="2">
    <source>
        <dbReference type="EMBL" id="SAQ11521.1"/>
    </source>
</evidence>
<evidence type="ECO:0000256" key="1">
    <source>
        <dbReference type="SAM" id="Phobius"/>
    </source>
</evidence>
<proteinExistence type="predicted"/>
<sequence length="111" mass="13201">METLLIFTFKDLIAFAIPVFVGGLIFNRRRKLKEVRVSFSFLWIFLIVGSFLGIYDDIYTTYSYRHNHLYNNDKFTTIFNYDVANIVFFVILIFVSIVLLLQELRLKKQSN</sequence>
<feature type="transmembrane region" description="Helical" evidence="1">
    <location>
        <begin position="6"/>
        <end position="26"/>
    </location>
</feature>
<organism evidence="2 3">
    <name type="scientific">Raoultella planticola</name>
    <name type="common">Klebsiella planticola</name>
    <dbReference type="NCBI Taxonomy" id="575"/>
    <lineage>
        <taxon>Bacteria</taxon>
        <taxon>Pseudomonadati</taxon>
        <taxon>Pseudomonadota</taxon>
        <taxon>Gammaproteobacteria</taxon>
        <taxon>Enterobacterales</taxon>
        <taxon>Enterobacteriaceae</taxon>
        <taxon>Klebsiella/Raoultella group</taxon>
        <taxon>Raoultella</taxon>
    </lineage>
</organism>
<feature type="transmembrane region" description="Helical" evidence="1">
    <location>
        <begin position="38"/>
        <end position="58"/>
    </location>
</feature>
<dbReference type="RefSeq" id="WP_064386051.1">
    <property type="nucleotide sequence ID" value="NZ_FLAC01000031.1"/>
</dbReference>
<dbReference type="Proteomes" id="UP000078124">
    <property type="component" value="Unassembled WGS sequence"/>
</dbReference>
<dbReference type="EMBL" id="FLAC01000031">
    <property type="protein sequence ID" value="SAQ11521.1"/>
    <property type="molecule type" value="Genomic_DNA"/>
</dbReference>
<gene>
    <name evidence="2" type="ORF">SAMEA2273876_05125</name>
</gene>
<accession>A0A8G2E6X1</accession>
<dbReference type="AlphaFoldDB" id="A0A8G2E6X1"/>
<comment type="caution">
    <text evidence="2">The sequence shown here is derived from an EMBL/GenBank/DDBJ whole genome shotgun (WGS) entry which is preliminary data.</text>
</comment>
<keyword evidence="1" id="KW-1133">Transmembrane helix</keyword>
<reference evidence="2 3" key="1">
    <citation type="submission" date="2016-05" db="EMBL/GenBank/DDBJ databases">
        <authorList>
            <consortium name="Pathogen Informatics"/>
        </authorList>
    </citation>
    <scope>NUCLEOTIDE SEQUENCE [LARGE SCALE GENOMIC DNA]</scope>
    <source>
        <strain evidence="2 3">2880STDY5682802</strain>
    </source>
</reference>
<keyword evidence="1" id="KW-0812">Transmembrane</keyword>
<protein>
    <submittedName>
        <fullName evidence="2">Uncharacterized protein</fullName>
    </submittedName>
</protein>
<name>A0A8G2E6X1_RAOPL</name>
<keyword evidence="1" id="KW-0472">Membrane</keyword>
<evidence type="ECO:0000313" key="3">
    <source>
        <dbReference type="Proteomes" id="UP000078124"/>
    </source>
</evidence>
<feature type="transmembrane region" description="Helical" evidence="1">
    <location>
        <begin position="78"/>
        <end position="101"/>
    </location>
</feature>